<dbReference type="SUPFAM" id="SSF161098">
    <property type="entry name" value="MetI-like"/>
    <property type="match status" value="1"/>
</dbReference>
<keyword evidence="2 7" id="KW-0813">Transport</keyword>
<dbReference type="OrthoDB" id="31780at2"/>
<comment type="subcellular location">
    <subcellularLocation>
        <location evidence="1 7">Cell membrane</location>
        <topology evidence="1 7">Multi-pass membrane protein</topology>
    </subcellularLocation>
</comment>
<dbReference type="GO" id="GO:0005886">
    <property type="term" value="C:plasma membrane"/>
    <property type="evidence" value="ECO:0007669"/>
    <property type="project" value="UniProtKB-SubCell"/>
</dbReference>
<evidence type="ECO:0000256" key="2">
    <source>
        <dbReference type="ARBA" id="ARBA00022448"/>
    </source>
</evidence>
<sequence>MKGSSFMVTSLQRKHHRNAAVQSASKTTVSMVLLLVMAFYFLLPLYWLLVSMTKSTEQLFSTPMLTFPDQLHFFSNLKWLHTHQGGVFWQWVVNSVIYAGGAALLGTLISAMAGYAIAMYTFRGKRPLFLAVLGSLMVPAAAMTIPIFLLVKALGLIDTYAGVILPMLVQPFGVYFMLVYIKETMPRELIDSGRVDGCSDFGIFFRIALAIIRPGLATLFLIIFISTWNNFFLPLVLLSKMELFPLTVGLQIWMANLNTAGAGEPLYPLILIGAFLSILPMLILFPLLRKYIVSGIAMGSIKS</sequence>
<evidence type="ECO:0000256" key="1">
    <source>
        <dbReference type="ARBA" id="ARBA00004651"/>
    </source>
</evidence>
<protein>
    <submittedName>
        <fullName evidence="9">Carbohydrate ABC transporter membrane protein 2 (CUT1 family)</fullName>
    </submittedName>
</protein>
<proteinExistence type="inferred from homology"/>
<dbReference type="Pfam" id="PF00528">
    <property type="entry name" value="BPD_transp_1"/>
    <property type="match status" value="1"/>
</dbReference>
<feature type="transmembrane region" description="Helical" evidence="7">
    <location>
        <begin position="266"/>
        <end position="288"/>
    </location>
</feature>
<dbReference type="AlphaFoldDB" id="A0A2T4ZB18"/>
<keyword evidence="10" id="KW-1185">Reference proteome</keyword>
<evidence type="ECO:0000259" key="8">
    <source>
        <dbReference type="PROSITE" id="PS50928"/>
    </source>
</evidence>
<dbReference type="PROSITE" id="PS50928">
    <property type="entry name" value="ABC_TM1"/>
    <property type="match status" value="1"/>
</dbReference>
<dbReference type="CDD" id="cd06261">
    <property type="entry name" value="TM_PBP2"/>
    <property type="match status" value="1"/>
</dbReference>
<dbReference type="PANTHER" id="PTHR43744">
    <property type="entry name" value="ABC TRANSPORTER PERMEASE PROTEIN MG189-RELATED-RELATED"/>
    <property type="match status" value="1"/>
</dbReference>
<dbReference type="InterPro" id="IPR035906">
    <property type="entry name" value="MetI-like_sf"/>
</dbReference>
<feature type="transmembrane region" description="Helical" evidence="7">
    <location>
        <begin position="29"/>
        <end position="49"/>
    </location>
</feature>
<dbReference type="Gene3D" id="1.10.3720.10">
    <property type="entry name" value="MetI-like"/>
    <property type="match status" value="1"/>
</dbReference>
<feature type="transmembrane region" description="Helical" evidence="7">
    <location>
        <begin position="96"/>
        <end position="122"/>
    </location>
</feature>
<feature type="transmembrane region" description="Helical" evidence="7">
    <location>
        <begin position="128"/>
        <end position="151"/>
    </location>
</feature>
<keyword evidence="4 7" id="KW-0812">Transmembrane</keyword>
<organism evidence="9 10">
    <name type="scientific">Desmospora activa DSM 45169</name>
    <dbReference type="NCBI Taxonomy" id="1121389"/>
    <lineage>
        <taxon>Bacteria</taxon>
        <taxon>Bacillati</taxon>
        <taxon>Bacillota</taxon>
        <taxon>Bacilli</taxon>
        <taxon>Bacillales</taxon>
        <taxon>Thermoactinomycetaceae</taxon>
        <taxon>Desmospora</taxon>
    </lineage>
</organism>
<feature type="transmembrane region" description="Helical" evidence="7">
    <location>
        <begin position="201"/>
        <end position="224"/>
    </location>
</feature>
<name>A0A2T4ZB18_9BACL</name>
<gene>
    <name evidence="9" type="ORF">C8J48_1666</name>
</gene>
<evidence type="ECO:0000256" key="3">
    <source>
        <dbReference type="ARBA" id="ARBA00022475"/>
    </source>
</evidence>
<dbReference type="GO" id="GO:0055085">
    <property type="term" value="P:transmembrane transport"/>
    <property type="evidence" value="ECO:0007669"/>
    <property type="project" value="InterPro"/>
</dbReference>
<evidence type="ECO:0000313" key="10">
    <source>
        <dbReference type="Proteomes" id="UP000241639"/>
    </source>
</evidence>
<dbReference type="Proteomes" id="UP000241639">
    <property type="component" value="Unassembled WGS sequence"/>
</dbReference>
<dbReference type="PANTHER" id="PTHR43744:SF12">
    <property type="entry name" value="ABC TRANSPORTER PERMEASE PROTEIN MG189-RELATED"/>
    <property type="match status" value="1"/>
</dbReference>
<dbReference type="EMBL" id="PZZP01000001">
    <property type="protein sequence ID" value="PTM59065.1"/>
    <property type="molecule type" value="Genomic_DNA"/>
</dbReference>
<dbReference type="InterPro" id="IPR000515">
    <property type="entry name" value="MetI-like"/>
</dbReference>
<accession>A0A2T4ZB18</accession>
<evidence type="ECO:0000313" key="9">
    <source>
        <dbReference type="EMBL" id="PTM59065.1"/>
    </source>
</evidence>
<keyword evidence="3" id="KW-1003">Cell membrane</keyword>
<comment type="caution">
    <text evidence="9">The sequence shown here is derived from an EMBL/GenBank/DDBJ whole genome shotgun (WGS) entry which is preliminary data.</text>
</comment>
<keyword evidence="5 7" id="KW-1133">Transmembrane helix</keyword>
<keyword evidence="6 7" id="KW-0472">Membrane</keyword>
<feature type="transmembrane region" description="Helical" evidence="7">
    <location>
        <begin position="163"/>
        <end position="181"/>
    </location>
</feature>
<evidence type="ECO:0000256" key="7">
    <source>
        <dbReference type="RuleBase" id="RU363032"/>
    </source>
</evidence>
<comment type="similarity">
    <text evidence="7">Belongs to the binding-protein-dependent transport system permease family.</text>
</comment>
<feature type="domain" description="ABC transmembrane type-1" evidence="8">
    <location>
        <begin position="92"/>
        <end position="288"/>
    </location>
</feature>
<evidence type="ECO:0000256" key="4">
    <source>
        <dbReference type="ARBA" id="ARBA00022692"/>
    </source>
</evidence>
<reference evidence="9 10" key="1">
    <citation type="submission" date="2018-04" db="EMBL/GenBank/DDBJ databases">
        <title>Genomic Encyclopedia of Archaeal and Bacterial Type Strains, Phase II (KMG-II): from individual species to whole genera.</title>
        <authorList>
            <person name="Goeker M."/>
        </authorList>
    </citation>
    <scope>NUCLEOTIDE SEQUENCE [LARGE SCALE GENOMIC DNA]</scope>
    <source>
        <strain evidence="9 10">DSM 45169</strain>
    </source>
</reference>
<evidence type="ECO:0000256" key="6">
    <source>
        <dbReference type="ARBA" id="ARBA00023136"/>
    </source>
</evidence>
<evidence type="ECO:0000256" key="5">
    <source>
        <dbReference type="ARBA" id="ARBA00022989"/>
    </source>
</evidence>